<accession>A0A8S9SKD8</accession>
<protein>
    <submittedName>
        <fullName evidence="1">Uncharacterized protein</fullName>
    </submittedName>
</protein>
<evidence type="ECO:0000313" key="2">
    <source>
        <dbReference type="Proteomes" id="UP000712600"/>
    </source>
</evidence>
<name>A0A8S9SKD8_BRACR</name>
<gene>
    <name evidence="1" type="ORF">F2Q69_00038517</name>
</gene>
<comment type="caution">
    <text evidence="1">The sequence shown here is derived from an EMBL/GenBank/DDBJ whole genome shotgun (WGS) entry which is preliminary data.</text>
</comment>
<reference evidence="1" key="1">
    <citation type="submission" date="2019-12" db="EMBL/GenBank/DDBJ databases">
        <title>Genome sequencing and annotation of Brassica cretica.</title>
        <authorList>
            <person name="Studholme D.J."/>
            <person name="Sarris P."/>
        </authorList>
    </citation>
    <scope>NUCLEOTIDE SEQUENCE</scope>
    <source>
        <strain evidence="1">PFS-109/04</strain>
        <tissue evidence="1">Leaf</tissue>
    </source>
</reference>
<dbReference type="Proteomes" id="UP000712600">
    <property type="component" value="Unassembled WGS sequence"/>
</dbReference>
<proteinExistence type="predicted"/>
<organism evidence="1 2">
    <name type="scientific">Brassica cretica</name>
    <name type="common">Mustard</name>
    <dbReference type="NCBI Taxonomy" id="69181"/>
    <lineage>
        <taxon>Eukaryota</taxon>
        <taxon>Viridiplantae</taxon>
        <taxon>Streptophyta</taxon>
        <taxon>Embryophyta</taxon>
        <taxon>Tracheophyta</taxon>
        <taxon>Spermatophyta</taxon>
        <taxon>Magnoliopsida</taxon>
        <taxon>eudicotyledons</taxon>
        <taxon>Gunneridae</taxon>
        <taxon>Pentapetalae</taxon>
        <taxon>rosids</taxon>
        <taxon>malvids</taxon>
        <taxon>Brassicales</taxon>
        <taxon>Brassicaceae</taxon>
        <taxon>Brassiceae</taxon>
        <taxon>Brassica</taxon>
    </lineage>
</organism>
<dbReference type="AlphaFoldDB" id="A0A8S9SKD8"/>
<evidence type="ECO:0000313" key="1">
    <source>
        <dbReference type="EMBL" id="KAF3600460.1"/>
    </source>
</evidence>
<dbReference type="EMBL" id="QGKX02000004">
    <property type="protein sequence ID" value="KAF3600460.1"/>
    <property type="molecule type" value="Genomic_DNA"/>
</dbReference>
<sequence>MDLNPRPPSEPPDPPDRATLSQSKTFTIITIELALVDPKNLLVISVSHSRWALSCDVVNLFVSTILKPRTLDVFVVSFDGLRLTRAGSSVISLPCSILSIIHVSPPLPSRSFKLGLKRYPEDPCHQPPQTYFPSQQVVNLVSDVGGNPLRHPSLNHGFMNLASDVGGNPLRRSALSHLFVNLVFDVGGNPLRRPAMSHQKLVRSCCQRTTFTSSSIVECTSIPCLLSMNGENFSDSFSSFSFSLLTGLLPCGAFCTGPECAIEITPVFLVGEDCVSSCPILSWKLYRRIQTWC</sequence>